<sequence length="393" mass="43105">MSLGLSERNEASDGDADGEDDFHSNSDDDVIYLNQDEVVLSDQSEEEEDSNDEASIDGSAVTFTKHTDTVFSIAIKGDIVITGGADNLAFAWNAHNGDLLAKLEGHRDSVVEVRLNHDQSYLATGDMRGVVIVWETQRWEVRSILESIDGMLDMNWMFWHHSANVIFRGFLSGQIAINTSSNSKFRFLPTHDSSCTCGKLLQDGVRLVAGYEDGLLKIWDLTNNTCVTVQGREPVNCVDVLDDRIGASGSENGTFALFSLTTGAIYASLSASQFSEALAPESCIETVAFDPTKSLLSVSGLDCPLIFFDVQSGRPRAVFANISSVTKAIWLNNCLLACCLDGVIRLWDSRSSQLRGEWHGHRSPIYDLAVNKERGFFVTGDKDGVCKVFPLHL</sequence>
<accession>A0A5S6QGR9</accession>
<feature type="compositionally biased region" description="Acidic residues" evidence="4">
    <location>
        <begin position="43"/>
        <end position="55"/>
    </location>
</feature>
<feature type="repeat" description="WD" evidence="3">
    <location>
        <begin position="188"/>
        <end position="229"/>
    </location>
</feature>
<keyword evidence="2" id="KW-0677">Repeat</keyword>
<proteinExistence type="predicted"/>
<dbReference type="PROSITE" id="PS50082">
    <property type="entry name" value="WD_REPEATS_2"/>
    <property type="match status" value="3"/>
</dbReference>
<evidence type="ECO:0000256" key="1">
    <source>
        <dbReference type="ARBA" id="ARBA00022574"/>
    </source>
</evidence>
<dbReference type="Proteomes" id="UP000046395">
    <property type="component" value="Unassembled WGS sequence"/>
</dbReference>
<evidence type="ECO:0000313" key="6">
    <source>
        <dbReference type="WBParaSite" id="TMUE_2000006330.1"/>
    </source>
</evidence>
<dbReference type="Gene3D" id="2.130.10.10">
    <property type="entry name" value="YVTN repeat-like/Quinoprotein amine dehydrogenase"/>
    <property type="match status" value="1"/>
</dbReference>
<feature type="repeat" description="WD" evidence="3">
    <location>
        <begin position="63"/>
        <end position="102"/>
    </location>
</feature>
<evidence type="ECO:0000313" key="5">
    <source>
        <dbReference type="Proteomes" id="UP000046395"/>
    </source>
</evidence>
<dbReference type="SMART" id="SM00320">
    <property type="entry name" value="WD40"/>
    <property type="match status" value="7"/>
</dbReference>
<dbReference type="InterPro" id="IPR001680">
    <property type="entry name" value="WD40_rpt"/>
</dbReference>
<organism evidence="5 6">
    <name type="scientific">Trichuris muris</name>
    <name type="common">Mouse whipworm</name>
    <dbReference type="NCBI Taxonomy" id="70415"/>
    <lineage>
        <taxon>Eukaryota</taxon>
        <taxon>Metazoa</taxon>
        <taxon>Ecdysozoa</taxon>
        <taxon>Nematoda</taxon>
        <taxon>Enoplea</taxon>
        <taxon>Dorylaimia</taxon>
        <taxon>Trichinellida</taxon>
        <taxon>Trichuridae</taxon>
        <taxon>Trichuris</taxon>
    </lineage>
</organism>
<dbReference type="WBParaSite" id="TMUE_2000006330.1">
    <property type="protein sequence ID" value="TMUE_2000006330.1"/>
    <property type="gene ID" value="WBGene00287961"/>
</dbReference>
<dbReference type="SUPFAM" id="SSF50978">
    <property type="entry name" value="WD40 repeat-like"/>
    <property type="match status" value="1"/>
</dbReference>
<dbReference type="PROSITE" id="PS00678">
    <property type="entry name" value="WD_REPEATS_1"/>
    <property type="match status" value="1"/>
</dbReference>
<keyword evidence="1 3" id="KW-0853">WD repeat</keyword>
<evidence type="ECO:0000256" key="3">
    <source>
        <dbReference type="PROSITE-ProRule" id="PRU00221"/>
    </source>
</evidence>
<feature type="repeat" description="WD" evidence="3">
    <location>
        <begin position="103"/>
        <end position="135"/>
    </location>
</feature>
<feature type="region of interest" description="Disordered" evidence="4">
    <location>
        <begin position="1"/>
        <end position="58"/>
    </location>
</feature>
<evidence type="ECO:0000256" key="4">
    <source>
        <dbReference type="SAM" id="MobiDB-lite"/>
    </source>
</evidence>
<keyword evidence="5" id="KW-1185">Reference proteome</keyword>
<name>A0A5S6QGR9_TRIMR</name>
<dbReference type="InterPro" id="IPR019775">
    <property type="entry name" value="WD40_repeat_CS"/>
</dbReference>
<dbReference type="AlphaFoldDB" id="A0A5S6QGR9"/>
<dbReference type="InterPro" id="IPR015943">
    <property type="entry name" value="WD40/YVTN_repeat-like_dom_sf"/>
</dbReference>
<reference evidence="6" key="1">
    <citation type="submission" date="2019-12" db="UniProtKB">
        <authorList>
            <consortium name="WormBaseParasite"/>
        </authorList>
    </citation>
    <scope>IDENTIFICATION</scope>
</reference>
<evidence type="ECO:0000256" key="2">
    <source>
        <dbReference type="ARBA" id="ARBA00022737"/>
    </source>
</evidence>
<protein>
    <submittedName>
        <fullName evidence="6">WD_REPEATS_REGION domain-containing protein</fullName>
    </submittedName>
</protein>
<dbReference type="PROSITE" id="PS50294">
    <property type="entry name" value="WD_REPEATS_REGION"/>
    <property type="match status" value="1"/>
</dbReference>
<dbReference type="InterPro" id="IPR036322">
    <property type="entry name" value="WD40_repeat_dom_sf"/>
</dbReference>
<dbReference type="STRING" id="70415.A0A5S6QGR9"/>
<dbReference type="PANTHER" id="PTHR19857">
    <property type="entry name" value="MITOCHONDRIAL DIVISION PROTEIN 1-RELATED"/>
    <property type="match status" value="1"/>
</dbReference>
<dbReference type="InterPro" id="IPR051179">
    <property type="entry name" value="WD_repeat_multifunction"/>
</dbReference>
<dbReference type="PANTHER" id="PTHR19857:SF8">
    <property type="entry name" value="ANGIO-ASSOCIATED MIGRATORY CELL PROTEIN"/>
    <property type="match status" value="1"/>
</dbReference>
<dbReference type="Pfam" id="PF00400">
    <property type="entry name" value="WD40"/>
    <property type="match status" value="3"/>
</dbReference>